<organism evidence="7 8">
    <name type="scientific">Knipowitschia caucasica</name>
    <name type="common">Caucasian dwarf goby</name>
    <name type="synonym">Pomatoschistus caucasicus</name>
    <dbReference type="NCBI Taxonomy" id="637954"/>
    <lineage>
        <taxon>Eukaryota</taxon>
        <taxon>Metazoa</taxon>
        <taxon>Chordata</taxon>
        <taxon>Craniata</taxon>
        <taxon>Vertebrata</taxon>
        <taxon>Euteleostomi</taxon>
        <taxon>Actinopterygii</taxon>
        <taxon>Neopterygii</taxon>
        <taxon>Teleostei</taxon>
        <taxon>Neoteleostei</taxon>
        <taxon>Acanthomorphata</taxon>
        <taxon>Gobiaria</taxon>
        <taxon>Gobiiformes</taxon>
        <taxon>Gobioidei</taxon>
        <taxon>Gobiidae</taxon>
        <taxon>Gobiinae</taxon>
        <taxon>Knipowitschia</taxon>
    </lineage>
</organism>
<feature type="compositionally biased region" description="Basic and acidic residues" evidence="6">
    <location>
        <begin position="128"/>
        <end position="148"/>
    </location>
</feature>
<dbReference type="SUPFAM" id="SSF48403">
    <property type="entry name" value="Ankyrin repeat"/>
    <property type="match status" value="1"/>
</dbReference>
<feature type="repeat" description="ANK" evidence="5">
    <location>
        <begin position="256"/>
        <end position="280"/>
    </location>
</feature>
<keyword evidence="2" id="KW-0677">Repeat</keyword>
<dbReference type="GO" id="GO:0030837">
    <property type="term" value="P:negative regulation of actin filament polymerization"/>
    <property type="evidence" value="ECO:0007669"/>
    <property type="project" value="InterPro"/>
</dbReference>
<feature type="repeat" description="ANK" evidence="5">
    <location>
        <begin position="361"/>
        <end position="385"/>
    </location>
</feature>
<gene>
    <name evidence="7" type="ORF">KC01_LOCUS21953</name>
</gene>
<feature type="compositionally biased region" description="Basic and acidic residues" evidence="6">
    <location>
        <begin position="155"/>
        <end position="172"/>
    </location>
</feature>
<evidence type="ECO:0000256" key="1">
    <source>
        <dbReference type="ARBA" id="ARBA00022553"/>
    </source>
</evidence>
<evidence type="ECO:0000313" key="8">
    <source>
        <dbReference type="Proteomes" id="UP001497482"/>
    </source>
</evidence>
<evidence type="ECO:0008006" key="9">
    <source>
        <dbReference type="Google" id="ProtNLM"/>
    </source>
</evidence>
<dbReference type="InterPro" id="IPR002110">
    <property type="entry name" value="Ankyrin_rpt"/>
</dbReference>
<dbReference type="PROSITE" id="PS50297">
    <property type="entry name" value="ANK_REP_REGION"/>
    <property type="match status" value="3"/>
</dbReference>
<dbReference type="PANTHER" id="PTHR24168:SF24">
    <property type="entry name" value="KN MOTIF AND ANKYRIN REPEAT DOMAIN-CONTAINING PROTEIN 4"/>
    <property type="match status" value="1"/>
</dbReference>
<reference evidence="7 8" key="1">
    <citation type="submission" date="2024-04" db="EMBL/GenBank/DDBJ databases">
        <authorList>
            <person name="Waldvogel A.-M."/>
            <person name="Schoenle A."/>
        </authorList>
    </citation>
    <scope>NUCLEOTIDE SEQUENCE [LARGE SCALE GENOMIC DNA]</scope>
</reference>
<dbReference type="SMART" id="SM00248">
    <property type="entry name" value="ANK"/>
    <property type="match status" value="5"/>
</dbReference>
<dbReference type="Pfam" id="PF12796">
    <property type="entry name" value="Ank_2"/>
    <property type="match status" value="2"/>
</dbReference>
<dbReference type="InterPro" id="IPR047184">
    <property type="entry name" value="KANK1-4"/>
</dbReference>
<feature type="repeat" description="ANK" evidence="5">
    <location>
        <begin position="328"/>
        <end position="360"/>
    </location>
</feature>
<name>A0AAV2KRV3_KNICA</name>
<evidence type="ECO:0000313" key="7">
    <source>
        <dbReference type="EMBL" id="CAL1592741.1"/>
    </source>
</evidence>
<keyword evidence="4" id="KW-0175">Coiled coil</keyword>
<protein>
    <recommendedName>
        <fullName evidence="9">KN motif and ankyrin repeat domain-containing protein 4</fullName>
    </recommendedName>
</protein>
<feature type="region of interest" description="Disordered" evidence="6">
    <location>
        <begin position="21"/>
        <end position="179"/>
    </location>
</feature>
<evidence type="ECO:0000256" key="6">
    <source>
        <dbReference type="SAM" id="MobiDB-lite"/>
    </source>
</evidence>
<dbReference type="InterPro" id="IPR036770">
    <property type="entry name" value="Ankyrin_rpt-contain_sf"/>
</dbReference>
<dbReference type="GO" id="GO:0005737">
    <property type="term" value="C:cytoplasm"/>
    <property type="evidence" value="ECO:0007669"/>
    <property type="project" value="TreeGrafter"/>
</dbReference>
<dbReference type="AlphaFoldDB" id="A0AAV2KRV3"/>
<keyword evidence="3 5" id="KW-0040">ANK repeat</keyword>
<feature type="compositionally biased region" description="Low complexity" evidence="6">
    <location>
        <begin position="23"/>
        <end position="35"/>
    </location>
</feature>
<dbReference type="Gene3D" id="1.25.40.20">
    <property type="entry name" value="Ankyrin repeat-containing domain"/>
    <property type="match status" value="1"/>
</dbReference>
<proteinExistence type="predicted"/>
<keyword evidence="8" id="KW-1185">Reference proteome</keyword>
<evidence type="ECO:0000256" key="3">
    <source>
        <dbReference type="ARBA" id="ARBA00023043"/>
    </source>
</evidence>
<dbReference type="EMBL" id="OZ035824">
    <property type="protein sequence ID" value="CAL1592741.1"/>
    <property type="molecule type" value="Genomic_DNA"/>
</dbReference>
<dbReference type="FunFam" id="1.25.40.20:FF:000017">
    <property type="entry name" value="KN motif and ankyrin repeat domain-containing protein 1"/>
    <property type="match status" value="1"/>
</dbReference>
<dbReference type="PROSITE" id="PS50088">
    <property type="entry name" value="ANK_REPEAT"/>
    <property type="match status" value="3"/>
</dbReference>
<feature type="compositionally biased region" description="Basic and acidic residues" evidence="6">
    <location>
        <begin position="79"/>
        <end position="108"/>
    </location>
</feature>
<keyword evidence="1" id="KW-0597">Phosphoprotein</keyword>
<dbReference type="PANTHER" id="PTHR24168">
    <property type="entry name" value="KN MOTIF AND ANKYRIN REPEAT DOMAIN-CONTAINING"/>
    <property type="match status" value="1"/>
</dbReference>
<evidence type="ECO:0000256" key="5">
    <source>
        <dbReference type="PROSITE-ProRule" id="PRU00023"/>
    </source>
</evidence>
<dbReference type="Proteomes" id="UP001497482">
    <property type="component" value="Chromosome 2"/>
</dbReference>
<sequence length="426" mass="45657">MSSIQSQLVSSLSVLSAFYSPGQKAAAASKQQEQAGLKSIMKKNGVADKPGNKGAKKNLKFVGVNGGYETTSSEESDGDEKSKEEDSLEAEVEKDKEKQPEEKSHEESPSAQTEPEGTVATPLAEAGAEARAEAGAEARAEAGAEARAEAGAPGEKQESEERGLLDVTPEHEVLEEDGEKVDRGFVDACLYVKDRMEEVSSPDKEMRQVLMVLYQEWFRVSSQKDSSVDTVRLYLRQVGMTTPTLLPYVVNLTDGNGNMALHYSVSHSNFSVVKLLLDTGLCETDNVNKAGYTPVMLAALTAAESPDDLEVAEQLLKMGDVNARSRQAGQTALMLAVSHGRVAMVKLLLSCGADVNGQDREGSTALMCACEHGHTHITRLLLESGQCDMSLADKNGQTAMSVAEGASHKDIIDILKSYKKSTPGLL</sequence>
<evidence type="ECO:0000256" key="4">
    <source>
        <dbReference type="ARBA" id="ARBA00023054"/>
    </source>
</evidence>
<evidence type="ECO:0000256" key="2">
    <source>
        <dbReference type="ARBA" id="ARBA00022737"/>
    </source>
</evidence>
<dbReference type="GO" id="GO:0005856">
    <property type="term" value="C:cytoskeleton"/>
    <property type="evidence" value="ECO:0007669"/>
    <property type="project" value="TreeGrafter"/>
</dbReference>
<accession>A0AAV2KRV3</accession>